<evidence type="ECO:0000256" key="3">
    <source>
        <dbReference type="ARBA" id="ARBA00022448"/>
    </source>
</evidence>
<dbReference type="GO" id="GO:0015344">
    <property type="term" value="F:siderophore uptake transmembrane transporter activity"/>
    <property type="evidence" value="ECO:0007669"/>
    <property type="project" value="TreeGrafter"/>
</dbReference>
<proteinExistence type="inferred from homology"/>
<keyword evidence="17" id="KW-1185">Reference proteome</keyword>
<dbReference type="InterPro" id="IPR036942">
    <property type="entry name" value="Beta-barrel_TonB_sf"/>
</dbReference>
<dbReference type="EMBL" id="JACEZT010000016">
    <property type="protein sequence ID" value="MBA5639519.1"/>
    <property type="molecule type" value="Genomic_DNA"/>
</dbReference>
<evidence type="ECO:0000313" key="16">
    <source>
        <dbReference type="EMBL" id="MBA5639519.1"/>
    </source>
</evidence>
<dbReference type="Proteomes" id="UP000534388">
    <property type="component" value="Unassembled WGS sequence"/>
</dbReference>
<evidence type="ECO:0000256" key="4">
    <source>
        <dbReference type="ARBA" id="ARBA00022452"/>
    </source>
</evidence>
<accession>A0A7W2EVS9</accession>
<dbReference type="Pfam" id="PF00593">
    <property type="entry name" value="TonB_dep_Rec_b-barrel"/>
    <property type="match status" value="1"/>
</dbReference>
<feature type="chain" id="PRO_5031272238" evidence="13">
    <location>
        <begin position="34"/>
        <end position="687"/>
    </location>
</feature>
<evidence type="ECO:0000259" key="14">
    <source>
        <dbReference type="Pfam" id="PF00593"/>
    </source>
</evidence>
<feature type="domain" description="TonB-dependent receptor plug" evidence="15">
    <location>
        <begin position="67"/>
        <end position="175"/>
    </location>
</feature>
<feature type="domain" description="TonB-dependent receptor-like beta-barrel" evidence="14">
    <location>
        <begin position="275"/>
        <end position="655"/>
    </location>
</feature>
<keyword evidence="5 11" id="KW-0812">Transmembrane</keyword>
<dbReference type="Pfam" id="PF07715">
    <property type="entry name" value="Plug"/>
    <property type="match status" value="1"/>
</dbReference>
<keyword evidence="7 12" id="KW-0798">TonB box</keyword>
<evidence type="ECO:0000259" key="15">
    <source>
        <dbReference type="Pfam" id="PF07715"/>
    </source>
</evidence>
<evidence type="ECO:0000256" key="7">
    <source>
        <dbReference type="ARBA" id="ARBA00023077"/>
    </source>
</evidence>
<keyword evidence="9 16" id="KW-0675">Receptor</keyword>
<evidence type="ECO:0000256" key="10">
    <source>
        <dbReference type="ARBA" id="ARBA00023237"/>
    </source>
</evidence>
<dbReference type="GO" id="GO:0009279">
    <property type="term" value="C:cell outer membrane"/>
    <property type="evidence" value="ECO:0007669"/>
    <property type="project" value="UniProtKB-SubCell"/>
</dbReference>
<comment type="caution">
    <text evidence="16">The sequence shown here is derived from an EMBL/GenBank/DDBJ whole genome shotgun (WGS) entry which is preliminary data.</text>
</comment>
<dbReference type="PANTHER" id="PTHR30069:SF29">
    <property type="entry name" value="HEMOGLOBIN AND HEMOGLOBIN-HAPTOGLOBIN-BINDING PROTEIN 1-RELATED"/>
    <property type="match status" value="1"/>
</dbReference>
<evidence type="ECO:0000256" key="9">
    <source>
        <dbReference type="ARBA" id="ARBA00023170"/>
    </source>
</evidence>
<keyword evidence="3 11" id="KW-0813">Transport</keyword>
<gene>
    <name evidence="16" type="ORF">H3H37_20895</name>
</gene>
<feature type="signal peptide" evidence="13">
    <location>
        <begin position="1"/>
        <end position="33"/>
    </location>
</feature>
<dbReference type="Gene3D" id="2.40.170.20">
    <property type="entry name" value="TonB-dependent receptor, beta-barrel domain"/>
    <property type="match status" value="1"/>
</dbReference>
<evidence type="ECO:0000256" key="2">
    <source>
        <dbReference type="ARBA" id="ARBA00009810"/>
    </source>
</evidence>
<evidence type="ECO:0000256" key="1">
    <source>
        <dbReference type="ARBA" id="ARBA00004571"/>
    </source>
</evidence>
<dbReference type="PANTHER" id="PTHR30069">
    <property type="entry name" value="TONB-DEPENDENT OUTER MEMBRANE RECEPTOR"/>
    <property type="match status" value="1"/>
</dbReference>
<evidence type="ECO:0000256" key="8">
    <source>
        <dbReference type="ARBA" id="ARBA00023136"/>
    </source>
</evidence>
<evidence type="ECO:0000256" key="13">
    <source>
        <dbReference type="SAM" id="SignalP"/>
    </source>
</evidence>
<dbReference type="InterPro" id="IPR012910">
    <property type="entry name" value="Plug_dom"/>
</dbReference>
<dbReference type="GO" id="GO:0044718">
    <property type="term" value="P:siderophore transmembrane transport"/>
    <property type="evidence" value="ECO:0007669"/>
    <property type="project" value="TreeGrafter"/>
</dbReference>
<comment type="similarity">
    <text evidence="2 11 12">Belongs to the TonB-dependent receptor family.</text>
</comment>
<keyword evidence="8 11" id="KW-0472">Membrane</keyword>
<dbReference type="InterPro" id="IPR039426">
    <property type="entry name" value="TonB-dep_rcpt-like"/>
</dbReference>
<evidence type="ECO:0000256" key="5">
    <source>
        <dbReference type="ARBA" id="ARBA00022692"/>
    </source>
</evidence>
<name>A0A7W2EVS9_9BURK</name>
<protein>
    <submittedName>
        <fullName evidence="16">TonB-dependent receptor</fullName>
    </submittedName>
</protein>
<evidence type="ECO:0000256" key="11">
    <source>
        <dbReference type="PROSITE-ProRule" id="PRU01360"/>
    </source>
</evidence>
<reference evidence="16 17" key="1">
    <citation type="submission" date="2020-07" db="EMBL/GenBank/DDBJ databases">
        <title>Novel species isolated from subtropical streams in China.</title>
        <authorList>
            <person name="Lu H."/>
        </authorList>
    </citation>
    <scope>NUCLEOTIDE SEQUENCE [LARGE SCALE GENOMIC DNA]</scope>
    <source>
        <strain evidence="16 17">LX20W</strain>
    </source>
</reference>
<comment type="subcellular location">
    <subcellularLocation>
        <location evidence="1 11">Cell outer membrane</location>
        <topology evidence="1 11">Multi-pass membrane protein</topology>
    </subcellularLocation>
</comment>
<evidence type="ECO:0000256" key="6">
    <source>
        <dbReference type="ARBA" id="ARBA00022729"/>
    </source>
</evidence>
<dbReference type="InterPro" id="IPR000531">
    <property type="entry name" value="Beta-barrel_TonB"/>
</dbReference>
<evidence type="ECO:0000313" key="17">
    <source>
        <dbReference type="Proteomes" id="UP000534388"/>
    </source>
</evidence>
<dbReference type="AlphaFoldDB" id="A0A7W2EVS9"/>
<keyword evidence="10 11" id="KW-0998">Cell outer membrane</keyword>
<sequence length="687" mass="74334">MRKPRPIAVPPVRQATAVVLAAALGLHAACVSAAQMPGELGDLGELSLEELGNVDVSAASLLSAGLLDTAASVSAITPRQWQRNGARRMLDALETQPGVLVLPHTSGNQVLAIRGYARSTSYTGVATSWDGVPLNDLFRSGPQFNLPSINLGALSQMQLIEGPGSALYGSDAFHGLLALRGYESDHNQRELSAAGASNGYYEAALRQSAAIGPDARLNVALAANGQPDQDRVAYAIHPVTGRPLQSERENNFQAQTASFKLAGEGQGGLSWFGGLYLHHYDADAFQGSGTRLTGGNDLGWLATRFAMTQAGVRRELERGGSVELKGYYWWVDNDLASNLGTGATPIHRDLWTRQYRTSLQATWRDSMPAWHTAWALSAGQERLGVHSARAEAVTLTGQTLPTTVNPAEGAGRGVRNLTLELNSNWGQRWTAVYGGRYDDYSDFGRHASPRLGLVYHPRPDAALKFLYGQAFRAPSAVEMGGAAGSVLGNPGLKPEVIDSYELVAQRQTARYLAQVTLFRTLWHDGISAVLVPPATLTQYRNVGQNDAYGASGSLQAQWQGWGLDASASYVRSRNAVTGMDYNIFPATMVNIGISHALSDPACLLTLNQRWQSRTDDIPAGDGLPPHPLPRYLRTDVGVERHYSPRLTAYLQLRNLFNRDNRLPSPPSSVGGIPDEHFSLNLRLDYRY</sequence>
<dbReference type="PROSITE" id="PS52016">
    <property type="entry name" value="TONB_DEPENDENT_REC_3"/>
    <property type="match status" value="1"/>
</dbReference>
<organism evidence="16 17">
    <name type="scientific">Rugamonas brunnea</name>
    <dbReference type="NCBI Taxonomy" id="2758569"/>
    <lineage>
        <taxon>Bacteria</taxon>
        <taxon>Pseudomonadati</taxon>
        <taxon>Pseudomonadota</taxon>
        <taxon>Betaproteobacteria</taxon>
        <taxon>Burkholderiales</taxon>
        <taxon>Oxalobacteraceae</taxon>
        <taxon>Telluria group</taxon>
        <taxon>Rugamonas</taxon>
    </lineage>
</organism>
<dbReference type="InterPro" id="IPR037066">
    <property type="entry name" value="Plug_dom_sf"/>
</dbReference>
<evidence type="ECO:0000256" key="12">
    <source>
        <dbReference type="RuleBase" id="RU003357"/>
    </source>
</evidence>
<dbReference type="RefSeq" id="WP_182166104.1">
    <property type="nucleotide sequence ID" value="NZ_JACEZT010000016.1"/>
</dbReference>
<keyword evidence="6 13" id="KW-0732">Signal</keyword>
<dbReference type="SUPFAM" id="SSF56935">
    <property type="entry name" value="Porins"/>
    <property type="match status" value="1"/>
</dbReference>
<dbReference type="Gene3D" id="2.170.130.10">
    <property type="entry name" value="TonB-dependent receptor, plug domain"/>
    <property type="match status" value="1"/>
</dbReference>
<keyword evidence="4 11" id="KW-1134">Transmembrane beta strand</keyword>